<protein>
    <submittedName>
        <fullName evidence="3">TIR domain</fullName>
    </submittedName>
</protein>
<dbReference type="EMBL" id="JYFN01000013">
    <property type="protein sequence ID" value="KJE23520.1"/>
    <property type="molecule type" value="Genomic_DNA"/>
</dbReference>
<organism evidence="3 4">
    <name type="scientific">Frankia torreyi</name>
    <dbReference type="NCBI Taxonomy" id="1856"/>
    <lineage>
        <taxon>Bacteria</taxon>
        <taxon>Bacillati</taxon>
        <taxon>Actinomycetota</taxon>
        <taxon>Actinomycetes</taxon>
        <taxon>Frankiales</taxon>
        <taxon>Frankiaceae</taxon>
        <taxon>Frankia</taxon>
    </lineage>
</organism>
<dbReference type="OrthoDB" id="218695at2"/>
<dbReference type="PATRIC" id="fig|1502723.3.peg.1193"/>
<feature type="domain" description="TIR" evidence="2">
    <location>
        <begin position="10"/>
        <end position="134"/>
    </location>
</feature>
<sequence length="171" mass="18722">MDAESTESAARWDFFISYTAADREWAEWIAWHLEVAGYTVLVQAWDFVPGSHWASRMDEGIRACARTLAVLSRAYLRSVYGQAEWEGAYQADPAGFARRLVPVRVEDCPRPGLLGGVVSFDLFGLAADEARTRLLAQIAAIRRGRDKPAAEPPFPGGAPAADPSRATGTPR</sequence>
<evidence type="ECO:0000256" key="1">
    <source>
        <dbReference type="SAM" id="MobiDB-lite"/>
    </source>
</evidence>
<evidence type="ECO:0000259" key="2">
    <source>
        <dbReference type="PROSITE" id="PS50104"/>
    </source>
</evidence>
<dbReference type="PROSITE" id="PS50104">
    <property type="entry name" value="TIR"/>
    <property type="match status" value="1"/>
</dbReference>
<gene>
    <name evidence="3" type="ORF">FF36_02226</name>
</gene>
<proteinExistence type="predicted"/>
<dbReference type="AlphaFoldDB" id="A0A0D8BHH4"/>
<dbReference type="Pfam" id="PF13676">
    <property type="entry name" value="TIR_2"/>
    <property type="match status" value="1"/>
</dbReference>
<reference evidence="4" key="1">
    <citation type="submission" date="2015-02" db="EMBL/GenBank/DDBJ databases">
        <title>Draft Genome of Frankia sp. CpI1-S.</title>
        <authorList>
            <person name="Oshone R.T."/>
            <person name="Ngom M."/>
            <person name="Ghodhbane-Gtari F."/>
            <person name="Gtari M."/>
            <person name="Morris K."/>
            <person name="Thomas K."/>
            <person name="Sen A."/>
            <person name="Tisa L.S."/>
        </authorList>
    </citation>
    <scope>NUCLEOTIDE SEQUENCE [LARGE SCALE GENOMIC DNA]</scope>
    <source>
        <strain evidence="4">CpI1-S</strain>
    </source>
</reference>
<dbReference type="Proteomes" id="UP000032545">
    <property type="component" value="Unassembled WGS sequence"/>
</dbReference>
<accession>A0A0D8BHH4</accession>
<evidence type="ECO:0000313" key="4">
    <source>
        <dbReference type="Proteomes" id="UP000032545"/>
    </source>
</evidence>
<dbReference type="RefSeq" id="WP_044884864.1">
    <property type="nucleotide sequence ID" value="NZ_JYFN01000013.1"/>
</dbReference>
<evidence type="ECO:0000313" key="3">
    <source>
        <dbReference type="EMBL" id="KJE23520.1"/>
    </source>
</evidence>
<name>A0A0D8BHH4_9ACTN</name>
<feature type="region of interest" description="Disordered" evidence="1">
    <location>
        <begin position="144"/>
        <end position="171"/>
    </location>
</feature>
<dbReference type="SMART" id="SM00255">
    <property type="entry name" value="TIR"/>
    <property type="match status" value="1"/>
</dbReference>
<comment type="caution">
    <text evidence="3">The sequence shown here is derived from an EMBL/GenBank/DDBJ whole genome shotgun (WGS) entry which is preliminary data.</text>
</comment>
<dbReference type="InterPro" id="IPR000157">
    <property type="entry name" value="TIR_dom"/>
</dbReference>
<dbReference type="InterPro" id="IPR035897">
    <property type="entry name" value="Toll_tir_struct_dom_sf"/>
</dbReference>
<dbReference type="SUPFAM" id="SSF52200">
    <property type="entry name" value="Toll/Interleukin receptor TIR domain"/>
    <property type="match status" value="1"/>
</dbReference>
<dbReference type="Gene3D" id="3.40.50.10140">
    <property type="entry name" value="Toll/interleukin-1 receptor homology (TIR) domain"/>
    <property type="match status" value="1"/>
</dbReference>
<reference evidence="3 4" key="2">
    <citation type="journal article" date="2016" name="Genome Announc.">
        <title>Permanent Draft Genome Sequences for Two Variants of Frankia sp. Strain CpI1, the First Frankia Strain Isolated from Root Nodules of Comptonia peregrina.</title>
        <authorList>
            <person name="Oshone R."/>
            <person name="Hurst S.G.IV."/>
            <person name="Abebe-Akele F."/>
            <person name="Simpson S."/>
            <person name="Morris K."/>
            <person name="Thomas W.K."/>
            <person name="Tisa L.S."/>
        </authorList>
    </citation>
    <scope>NUCLEOTIDE SEQUENCE [LARGE SCALE GENOMIC DNA]</scope>
    <source>
        <strain evidence="4">CpI1-S</strain>
    </source>
</reference>
<keyword evidence="4" id="KW-1185">Reference proteome</keyword>
<dbReference type="GO" id="GO:0007165">
    <property type="term" value="P:signal transduction"/>
    <property type="evidence" value="ECO:0007669"/>
    <property type="project" value="InterPro"/>
</dbReference>